<reference evidence="4" key="1">
    <citation type="submission" date="2023-01" db="EMBL/GenBank/DDBJ databases">
        <title>Genome assembly of the deep-sea coral Lophelia pertusa.</title>
        <authorList>
            <person name="Herrera S."/>
            <person name="Cordes E."/>
        </authorList>
    </citation>
    <scope>NUCLEOTIDE SEQUENCE</scope>
    <source>
        <strain evidence="4">USNM1676648</strain>
        <tissue evidence="4">Polyp</tissue>
    </source>
</reference>
<dbReference type="InterPro" id="IPR057091">
    <property type="entry name" value="NDC80_loop"/>
</dbReference>
<feature type="coiled-coil region" evidence="1">
    <location>
        <begin position="27"/>
        <end position="54"/>
    </location>
</feature>
<dbReference type="Pfam" id="PF24487">
    <property type="entry name" value="NDC80_loop"/>
    <property type="match status" value="1"/>
</dbReference>
<evidence type="ECO:0000256" key="2">
    <source>
        <dbReference type="SAM" id="MobiDB-lite"/>
    </source>
</evidence>
<keyword evidence="1" id="KW-0175">Coiled coil</keyword>
<dbReference type="InterPro" id="IPR005550">
    <property type="entry name" value="Kinetochore_Ndc80"/>
</dbReference>
<dbReference type="PANTHER" id="PTHR10643">
    <property type="entry name" value="KINETOCHORE PROTEIN NDC80"/>
    <property type="match status" value="1"/>
</dbReference>
<proteinExistence type="predicted"/>
<evidence type="ECO:0000256" key="1">
    <source>
        <dbReference type="SAM" id="Coils"/>
    </source>
</evidence>
<feature type="domain" description="Kinetochore protein NDC80 loop region" evidence="3">
    <location>
        <begin position="38"/>
        <end position="270"/>
    </location>
</feature>
<dbReference type="OrthoDB" id="7459479at2759"/>
<dbReference type="GO" id="GO:0031262">
    <property type="term" value="C:Ndc80 complex"/>
    <property type="evidence" value="ECO:0007669"/>
    <property type="project" value="InterPro"/>
</dbReference>
<keyword evidence="5" id="KW-1185">Reference proteome</keyword>
<comment type="caution">
    <text evidence="4">The sequence shown here is derived from an EMBL/GenBank/DDBJ whole genome shotgun (WGS) entry which is preliminary data.</text>
</comment>
<feature type="region of interest" description="Disordered" evidence="2">
    <location>
        <begin position="1"/>
        <end position="20"/>
    </location>
</feature>
<dbReference type="AlphaFoldDB" id="A0A9X0CM28"/>
<organism evidence="4 5">
    <name type="scientific">Desmophyllum pertusum</name>
    <dbReference type="NCBI Taxonomy" id="174260"/>
    <lineage>
        <taxon>Eukaryota</taxon>
        <taxon>Metazoa</taxon>
        <taxon>Cnidaria</taxon>
        <taxon>Anthozoa</taxon>
        <taxon>Hexacorallia</taxon>
        <taxon>Scleractinia</taxon>
        <taxon>Caryophylliina</taxon>
        <taxon>Caryophylliidae</taxon>
        <taxon>Desmophyllum</taxon>
    </lineage>
</organism>
<evidence type="ECO:0000259" key="3">
    <source>
        <dbReference type="Pfam" id="PF24487"/>
    </source>
</evidence>
<protein>
    <submittedName>
        <fullName evidence="4">Kinetochore-associated Ndc80 complex subunit ndc80</fullName>
    </submittedName>
</protein>
<evidence type="ECO:0000313" key="4">
    <source>
        <dbReference type="EMBL" id="KAJ7363666.1"/>
    </source>
</evidence>
<sequence>MEQDALTQENAMLQTTLNNQELSAADVERMKHEKRELQKTVEQLEKGRDYFNQQIWEKEMQYAKKHEETERHICEYNEMARKLKLIPSSAENANGVDFEMHFNPHAQRPDQRAHMDFKGTIKPALLRLKQHISEKSRTNQSQVITEEEAFDQISEMVSDKQEEVSALEMKLQVLDKDLDWNKELMAKELQKTTGTAQSLDEGVQQMRAKVLKHEEVVEEKEEKLKELKLRVEQSAVEREEEKEEYSDFIVKACHMIMEHKTLIQNRTHELLEQAEEILEQTKQTEVPKSSIPLPEGA</sequence>
<gene>
    <name evidence="4" type="primary">NDC80_1</name>
    <name evidence="4" type="ORF">OS493_009828</name>
</gene>
<evidence type="ECO:0000313" key="5">
    <source>
        <dbReference type="Proteomes" id="UP001163046"/>
    </source>
</evidence>
<dbReference type="EMBL" id="MU827305">
    <property type="protein sequence ID" value="KAJ7363666.1"/>
    <property type="molecule type" value="Genomic_DNA"/>
</dbReference>
<dbReference type="Proteomes" id="UP001163046">
    <property type="component" value="Unassembled WGS sequence"/>
</dbReference>
<dbReference type="PANTHER" id="PTHR10643:SF2">
    <property type="entry name" value="KINETOCHORE PROTEIN NDC80 HOMOLOG"/>
    <property type="match status" value="1"/>
</dbReference>
<dbReference type="GO" id="GO:0051315">
    <property type="term" value="P:attachment of mitotic spindle microtubules to kinetochore"/>
    <property type="evidence" value="ECO:0007669"/>
    <property type="project" value="InterPro"/>
</dbReference>
<name>A0A9X0CM28_9CNID</name>
<accession>A0A9X0CM28</accession>
<feature type="region of interest" description="Disordered" evidence="2">
    <location>
        <begin position="278"/>
        <end position="297"/>
    </location>
</feature>